<dbReference type="OrthoDB" id="3800761at2759"/>
<feature type="region of interest" description="Disordered" evidence="1">
    <location>
        <begin position="30"/>
        <end position="77"/>
    </location>
</feature>
<feature type="compositionally biased region" description="Acidic residues" evidence="1">
    <location>
        <begin position="45"/>
        <end position="55"/>
    </location>
</feature>
<sequence length="77" mass="8777">MELKSTSMGSLGKFEIFYDNYKIRINEELDIDSSETSSEGSIEPDNLEDIDFEEGGMEKYNDQRRESRAESQQGGAE</sequence>
<evidence type="ECO:0000256" key="1">
    <source>
        <dbReference type="SAM" id="MobiDB-lite"/>
    </source>
</evidence>
<accession>A0A2J6Q9K2</accession>
<reference evidence="2 3" key="1">
    <citation type="submission" date="2016-05" db="EMBL/GenBank/DDBJ databases">
        <title>A degradative enzymes factory behind the ericoid mycorrhizal symbiosis.</title>
        <authorList>
            <consortium name="DOE Joint Genome Institute"/>
            <person name="Martino E."/>
            <person name="Morin E."/>
            <person name="Grelet G."/>
            <person name="Kuo A."/>
            <person name="Kohler A."/>
            <person name="Daghino S."/>
            <person name="Barry K."/>
            <person name="Choi C."/>
            <person name="Cichocki N."/>
            <person name="Clum A."/>
            <person name="Copeland A."/>
            <person name="Hainaut M."/>
            <person name="Haridas S."/>
            <person name="Labutti K."/>
            <person name="Lindquist E."/>
            <person name="Lipzen A."/>
            <person name="Khouja H.-R."/>
            <person name="Murat C."/>
            <person name="Ohm R."/>
            <person name="Olson A."/>
            <person name="Spatafora J."/>
            <person name="Veneault-Fourrey C."/>
            <person name="Henrissat B."/>
            <person name="Grigoriev I."/>
            <person name="Martin F."/>
            <person name="Perotto S."/>
        </authorList>
    </citation>
    <scope>NUCLEOTIDE SEQUENCE [LARGE SCALE GENOMIC DNA]</scope>
    <source>
        <strain evidence="2 3">UAMH 7357</strain>
    </source>
</reference>
<keyword evidence="3" id="KW-1185">Reference proteome</keyword>
<protein>
    <submittedName>
        <fullName evidence="2">Uncharacterized protein</fullName>
    </submittedName>
</protein>
<name>A0A2J6Q9K2_9HELO</name>
<dbReference type="AlphaFoldDB" id="A0A2J6Q9K2"/>
<feature type="compositionally biased region" description="Basic and acidic residues" evidence="1">
    <location>
        <begin position="56"/>
        <end position="69"/>
    </location>
</feature>
<organism evidence="2 3">
    <name type="scientific">Hyaloscypha hepaticicola</name>
    <dbReference type="NCBI Taxonomy" id="2082293"/>
    <lineage>
        <taxon>Eukaryota</taxon>
        <taxon>Fungi</taxon>
        <taxon>Dikarya</taxon>
        <taxon>Ascomycota</taxon>
        <taxon>Pezizomycotina</taxon>
        <taxon>Leotiomycetes</taxon>
        <taxon>Helotiales</taxon>
        <taxon>Hyaloscyphaceae</taxon>
        <taxon>Hyaloscypha</taxon>
    </lineage>
</organism>
<gene>
    <name evidence="2" type="ORF">NA56DRAFT_747557</name>
</gene>
<dbReference type="Proteomes" id="UP000235672">
    <property type="component" value="Unassembled WGS sequence"/>
</dbReference>
<proteinExistence type="predicted"/>
<evidence type="ECO:0000313" key="2">
    <source>
        <dbReference type="EMBL" id="PMD22941.1"/>
    </source>
</evidence>
<dbReference type="EMBL" id="KZ613476">
    <property type="protein sequence ID" value="PMD22941.1"/>
    <property type="molecule type" value="Genomic_DNA"/>
</dbReference>
<evidence type="ECO:0000313" key="3">
    <source>
        <dbReference type="Proteomes" id="UP000235672"/>
    </source>
</evidence>